<evidence type="ECO:0000256" key="1">
    <source>
        <dbReference type="ARBA" id="ARBA00022553"/>
    </source>
</evidence>
<evidence type="ECO:0000313" key="7">
    <source>
        <dbReference type="Proteomes" id="UP000298218"/>
    </source>
</evidence>
<dbReference type="OrthoDB" id="9812490at2"/>
<dbReference type="Gene3D" id="3.40.50.2300">
    <property type="match status" value="1"/>
</dbReference>
<sequence>MKVLLVEDEAAMVDALQRGLTAEGFVTEAAMNGVDGLWMAGENDFDVIILDIMLPGLSGYEVCRRLRAGGSTVPILMLTAKDGEYDEADALDLGADDFLSKPFSFVVLLARLRALLRRAPSDREPVLTAGSIRLDPAARRCWSGEEEVTLTAREFSLAEFMMRRKGQVVSRNTIAEHVWDSELDIDSNVIEVYIGYLRRKLGDSRTRGLIETVRGIGYRLMDTAEESSNATQSA</sequence>
<dbReference type="SMART" id="SM00448">
    <property type="entry name" value="REC"/>
    <property type="match status" value="1"/>
</dbReference>
<keyword evidence="1" id="KW-0597">Phosphoprotein</keyword>
<dbReference type="PANTHER" id="PTHR48111">
    <property type="entry name" value="REGULATOR OF RPOS"/>
    <property type="match status" value="1"/>
</dbReference>
<dbReference type="InterPro" id="IPR011006">
    <property type="entry name" value="CheY-like_superfamily"/>
</dbReference>
<name>A0A4Y8KVD9_9MICO</name>
<dbReference type="PROSITE" id="PS50110">
    <property type="entry name" value="RESPONSE_REGULATORY"/>
    <property type="match status" value="1"/>
</dbReference>
<dbReference type="InterPro" id="IPR001867">
    <property type="entry name" value="OmpR/PhoB-type_DNA-bd"/>
</dbReference>
<dbReference type="GO" id="GO:0000156">
    <property type="term" value="F:phosphorelay response regulator activity"/>
    <property type="evidence" value="ECO:0007669"/>
    <property type="project" value="TreeGrafter"/>
</dbReference>
<dbReference type="Gene3D" id="1.10.10.10">
    <property type="entry name" value="Winged helix-like DNA-binding domain superfamily/Winged helix DNA-binding domain"/>
    <property type="match status" value="1"/>
</dbReference>
<dbReference type="Pfam" id="PF00072">
    <property type="entry name" value="Response_reg"/>
    <property type="match status" value="1"/>
</dbReference>
<dbReference type="GO" id="GO:0005829">
    <property type="term" value="C:cytosol"/>
    <property type="evidence" value="ECO:0007669"/>
    <property type="project" value="TreeGrafter"/>
</dbReference>
<dbReference type="PANTHER" id="PTHR48111:SF36">
    <property type="entry name" value="TRANSCRIPTIONAL REGULATORY PROTEIN CUTR"/>
    <property type="match status" value="1"/>
</dbReference>
<evidence type="ECO:0000256" key="2">
    <source>
        <dbReference type="ARBA" id="ARBA00023012"/>
    </source>
</evidence>
<keyword evidence="3" id="KW-0805">Transcription regulation</keyword>
<keyword evidence="5" id="KW-0804">Transcription</keyword>
<evidence type="ECO:0000256" key="5">
    <source>
        <dbReference type="ARBA" id="ARBA00023163"/>
    </source>
</evidence>
<keyword evidence="4" id="KW-0238">DNA-binding</keyword>
<reference evidence="6 7" key="1">
    <citation type="submission" date="2019-03" db="EMBL/GenBank/DDBJ databases">
        <title>Genomics of glacier-inhabiting Cryobacterium strains.</title>
        <authorList>
            <person name="Liu Q."/>
            <person name="Xin Y.-H."/>
        </authorList>
    </citation>
    <scope>NUCLEOTIDE SEQUENCE [LARGE SCALE GENOMIC DNA]</scope>
    <source>
        <strain evidence="6 7">CGMCC 1.4292</strain>
    </source>
</reference>
<proteinExistence type="predicted"/>
<dbReference type="FunFam" id="3.40.50.2300:FF:000001">
    <property type="entry name" value="DNA-binding response regulator PhoB"/>
    <property type="match status" value="1"/>
</dbReference>
<evidence type="ECO:0000256" key="4">
    <source>
        <dbReference type="ARBA" id="ARBA00023125"/>
    </source>
</evidence>
<comment type="caution">
    <text evidence="6">The sequence shown here is derived from an EMBL/GenBank/DDBJ whole genome shotgun (WGS) entry which is preliminary data.</text>
</comment>
<dbReference type="InterPro" id="IPR039420">
    <property type="entry name" value="WalR-like"/>
</dbReference>
<evidence type="ECO:0000313" key="6">
    <source>
        <dbReference type="EMBL" id="TFD82407.1"/>
    </source>
</evidence>
<dbReference type="PROSITE" id="PS51755">
    <property type="entry name" value="OMPR_PHOB"/>
    <property type="match status" value="1"/>
</dbReference>
<dbReference type="GO" id="GO:0006355">
    <property type="term" value="P:regulation of DNA-templated transcription"/>
    <property type="evidence" value="ECO:0007669"/>
    <property type="project" value="InterPro"/>
</dbReference>
<dbReference type="Pfam" id="PF00486">
    <property type="entry name" value="Trans_reg_C"/>
    <property type="match status" value="1"/>
</dbReference>
<keyword evidence="7" id="KW-1185">Reference proteome</keyword>
<dbReference type="CDD" id="cd19935">
    <property type="entry name" value="REC_OmpR_CusR-like"/>
    <property type="match status" value="1"/>
</dbReference>
<dbReference type="RefSeq" id="WP_134171792.1">
    <property type="nucleotide sequence ID" value="NZ_SODI01000001.1"/>
</dbReference>
<dbReference type="FunFam" id="1.10.10.10:FF:000005">
    <property type="entry name" value="Two-component system response regulator"/>
    <property type="match status" value="1"/>
</dbReference>
<protein>
    <submittedName>
        <fullName evidence="6">Response regulator transcription factor</fullName>
    </submittedName>
</protein>
<evidence type="ECO:0000256" key="3">
    <source>
        <dbReference type="ARBA" id="ARBA00023015"/>
    </source>
</evidence>
<dbReference type="EMBL" id="SOHQ01000001">
    <property type="protein sequence ID" value="TFD82407.1"/>
    <property type="molecule type" value="Genomic_DNA"/>
</dbReference>
<keyword evidence="2" id="KW-0902">Two-component regulatory system</keyword>
<organism evidence="6 7">
    <name type="scientific">Cryobacterium psychrophilum</name>
    <dbReference type="NCBI Taxonomy" id="41988"/>
    <lineage>
        <taxon>Bacteria</taxon>
        <taxon>Bacillati</taxon>
        <taxon>Actinomycetota</taxon>
        <taxon>Actinomycetes</taxon>
        <taxon>Micrococcales</taxon>
        <taxon>Microbacteriaceae</taxon>
        <taxon>Cryobacterium</taxon>
    </lineage>
</organism>
<dbReference type="AlphaFoldDB" id="A0A4Y8KVD9"/>
<dbReference type="CDD" id="cd00383">
    <property type="entry name" value="trans_reg_C"/>
    <property type="match status" value="1"/>
</dbReference>
<dbReference type="SMART" id="SM00862">
    <property type="entry name" value="Trans_reg_C"/>
    <property type="match status" value="1"/>
</dbReference>
<dbReference type="InterPro" id="IPR001789">
    <property type="entry name" value="Sig_transdc_resp-reg_receiver"/>
</dbReference>
<accession>A0A4Y8KVD9</accession>
<dbReference type="GO" id="GO:0000976">
    <property type="term" value="F:transcription cis-regulatory region binding"/>
    <property type="evidence" value="ECO:0007669"/>
    <property type="project" value="TreeGrafter"/>
</dbReference>
<dbReference type="InterPro" id="IPR036388">
    <property type="entry name" value="WH-like_DNA-bd_sf"/>
</dbReference>
<dbReference type="Proteomes" id="UP000298218">
    <property type="component" value="Unassembled WGS sequence"/>
</dbReference>
<dbReference type="SUPFAM" id="SSF52172">
    <property type="entry name" value="CheY-like"/>
    <property type="match status" value="1"/>
</dbReference>
<dbReference type="GO" id="GO:0032993">
    <property type="term" value="C:protein-DNA complex"/>
    <property type="evidence" value="ECO:0007669"/>
    <property type="project" value="TreeGrafter"/>
</dbReference>
<gene>
    <name evidence="6" type="ORF">E3T53_00600</name>
</gene>